<dbReference type="KEGG" id="hsi:BOX17_10935"/>
<protein>
    <submittedName>
        <fullName evidence="2">Uncharacterized protein</fullName>
    </submittedName>
</protein>
<feature type="transmembrane region" description="Helical" evidence="1">
    <location>
        <begin position="62"/>
        <end position="81"/>
    </location>
</feature>
<keyword evidence="3" id="KW-1185">Reference proteome</keyword>
<evidence type="ECO:0000313" key="3">
    <source>
        <dbReference type="Proteomes" id="UP000181985"/>
    </source>
</evidence>
<dbReference type="Proteomes" id="UP000181985">
    <property type="component" value="Chromosome"/>
</dbReference>
<dbReference type="AlphaFoldDB" id="A0A1J0VHB4"/>
<proteinExistence type="predicted"/>
<name>A0A1J0VHB4_9GAMM</name>
<gene>
    <name evidence="2" type="ORF">BOX17_10935</name>
</gene>
<evidence type="ECO:0000313" key="2">
    <source>
        <dbReference type="EMBL" id="APE31416.1"/>
    </source>
</evidence>
<dbReference type="EMBL" id="CP018139">
    <property type="protein sequence ID" value="APE31416.1"/>
    <property type="molecule type" value="Genomic_DNA"/>
</dbReference>
<organism evidence="2 3">
    <name type="scientific">Halomonas aestuarii</name>
    <dbReference type="NCBI Taxonomy" id="1897729"/>
    <lineage>
        <taxon>Bacteria</taxon>
        <taxon>Pseudomonadati</taxon>
        <taxon>Pseudomonadota</taxon>
        <taxon>Gammaproteobacteria</taxon>
        <taxon>Oceanospirillales</taxon>
        <taxon>Halomonadaceae</taxon>
        <taxon>Halomonas</taxon>
    </lineage>
</organism>
<evidence type="ECO:0000256" key="1">
    <source>
        <dbReference type="SAM" id="Phobius"/>
    </source>
</evidence>
<reference evidence="3" key="1">
    <citation type="submission" date="2016-11" db="EMBL/GenBank/DDBJ databases">
        <title>Halolamina sediminis sp. nov., an extremely halophilic archaeon isolated from solar salt.</title>
        <authorList>
            <person name="Koh H.-W."/>
            <person name="Rani S."/>
            <person name="Park S.-J."/>
        </authorList>
    </citation>
    <scope>NUCLEOTIDE SEQUENCE [LARGE SCALE GENOMIC DNA]</scope>
    <source>
        <strain evidence="3">Hb3</strain>
    </source>
</reference>
<sequence length="82" mass="8890">MYATAQTVGYRSLTLGMGEAREQPVQGVAPTRRRDRDAITTTMAQDPHTGSCAAEEYLMNNIVWIVGAVVIVLVVLSVLGLR</sequence>
<dbReference type="RefSeq" id="WP_071944520.1">
    <property type="nucleotide sequence ID" value="NZ_CP018139.1"/>
</dbReference>
<keyword evidence="1" id="KW-0472">Membrane</keyword>
<accession>A0A1J0VHB4</accession>
<keyword evidence="1" id="KW-0812">Transmembrane</keyword>
<keyword evidence="1" id="KW-1133">Transmembrane helix</keyword>